<reference evidence="5 6" key="1">
    <citation type="submission" date="2019-06" db="EMBL/GenBank/DDBJ databases">
        <title>A novel bacterium of genus Amaricoccus, isolated from marine sediment.</title>
        <authorList>
            <person name="Huang H."/>
            <person name="Mo K."/>
            <person name="Hu Y."/>
        </authorList>
    </citation>
    <scope>NUCLEOTIDE SEQUENCE [LARGE SCALE GENOMIC DNA]</scope>
    <source>
        <strain evidence="5 6">HB172011</strain>
    </source>
</reference>
<proteinExistence type="predicted"/>
<keyword evidence="6" id="KW-1185">Reference proteome</keyword>
<keyword evidence="2" id="KW-0285">Flavoprotein</keyword>
<dbReference type="PRINTS" id="PR00469">
    <property type="entry name" value="PNDRDTASEII"/>
</dbReference>
<evidence type="ECO:0000256" key="3">
    <source>
        <dbReference type="ARBA" id="ARBA00023002"/>
    </source>
</evidence>
<evidence type="ECO:0000256" key="2">
    <source>
        <dbReference type="ARBA" id="ARBA00022630"/>
    </source>
</evidence>
<comment type="caution">
    <text evidence="5">The sequence shown here is derived from an EMBL/GenBank/DDBJ whole genome shotgun (WGS) entry which is preliminary data.</text>
</comment>
<evidence type="ECO:0000259" key="4">
    <source>
        <dbReference type="Pfam" id="PF07992"/>
    </source>
</evidence>
<dbReference type="PANTHER" id="PTHR48105">
    <property type="entry name" value="THIOREDOXIN REDUCTASE 1-RELATED-RELATED"/>
    <property type="match status" value="1"/>
</dbReference>
<dbReference type="InterPro" id="IPR036188">
    <property type="entry name" value="FAD/NAD-bd_sf"/>
</dbReference>
<dbReference type="Pfam" id="PF07992">
    <property type="entry name" value="Pyr_redox_2"/>
    <property type="match status" value="1"/>
</dbReference>
<evidence type="ECO:0000313" key="6">
    <source>
        <dbReference type="Proteomes" id="UP000319255"/>
    </source>
</evidence>
<organism evidence="5 6">
    <name type="scientific">Amaricoccus solimangrovi</name>
    <dbReference type="NCBI Taxonomy" id="2589815"/>
    <lineage>
        <taxon>Bacteria</taxon>
        <taxon>Pseudomonadati</taxon>
        <taxon>Pseudomonadota</taxon>
        <taxon>Alphaproteobacteria</taxon>
        <taxon>Rhodobacterales</taxon>
        <taxon>Paracoccaceae</taxon>
        <taxon>Amaricoccus</taxon>
    </lineage>
</organism>
<dbReference type="OrthoDB" id="9806179at2"/>
<dbReference type="InterPro" id="IPR050097">
    <property type="entry name" value="Ferredoxin-NADP_redctase_2"/>
</dbReference>
<name>A0A501WP16_9RHOB</name>
<feature type="domain" description="FAD/NAD(P)-binding" evidence="4">
    <location>
        <begin position="4"/>
        <end position="276"/>
    </location>
</feature>
<dbReference type="PRINTS" id="PR00368">
    <property type="entry name" value="FADPNR"/>
</dbReference>
<dbReference type="GO" id="GO:0016491">
    <property type="term" value="F:oxidoreductase activity"/>
    <property type="evidence" value="ECO:0007669"/>
    <property type="project" value="UniProtKB-KW"/>
</dbReference>
<dbReference type="InterPro" id="IPR023753">
    <property type="entry name" value="FAD/NAD-binding_dom"/>
</dbReference>
<dbReference type="SUPFAM" id="SSF51905">
    <property type="entry name" value="FAD/NAD(P)-binding domain"/>
    <property type="match status" value="1"/>
</dbReference>
<protein>
    <recommendedName>
        <fullName evidence="1">Thioredoxin reductase</fullName>
    </recommendedName>
</protein>
<dbReference type="RefSeq" id="WP_140455884.1">
    <property type="nucleotide sequence ID" value="NZ_VFRP01000030.1"/>
</dbReference>
<dbReference type="AlphaFoldDB" id="A0A501WP16"/>
<accession>A0A501WP16</accession>
<dbReference type="Proteomes" id="UP000319255">
    <property type="component" value="Unassembled WGS sequence"/>
</dbReference>
<evidence type="ECO:0000256" key="1">
    <source>
        <dbReference type="ARBA" id="ARBA00018719"/>
    </source>
</evidence>
<evidence type="ECO:0000313" key="5">
    <source>
        <dbReference type="EMBL" id="TPE47476.1"/>
    </source>
</evidence>
<sequence length="297" mass="30082">MRNFDVVVIGQGYAGLMAARLAAERGLSTANVEAMFAGGLVMSINELEPSPDAGAEGGGDLTSTIAMENMDRGIETISSPVAAVERNGTGWKVRTDEGELGAKNVIVASGARLRKLGVPGEEEFFGRGVSECADCDGPMYGGATCVVVGGGDSAFQEALALTHYAESVKILLRGAAPRARTDLVERVAREPKISVITGTEVREVVGDASGVTGVRVANGLGEETLPCAGVFVFVGLDPVSGFLPGEVERDASGAVLADAAGRATLPGLFAIGAVRAGFGGLLTDAADDAARAVAGIA</sequence>
<keyword evidence="3" id="KW-0560">Oxidoreductase</keyword>
<dbReference type="Gene3D" id="3.50.50.60">
    <property type="entry name" value="FAD/NAD(P)-binding domain"/>
    <property type="match status" value="2"/>
</dbReference>
<dbReference type="EMBL" id="VFRP01000030">
    <property type="protein sequence ID" value="TPE47476.1"/>
    <property type="molecule type" value="Genomic_DNA"/>
</dbReference>
<gene>
    <name evidence="5" type="ORF">FJM51_19875</name>
</gene>